<accession>A0A2Y9H759</accession>
<dbReference type="PANTHER" id="PTHR46881:SF1">
    <property type="entry name" value="PALMDELPHIN"/>
    <property type="match status" value="1"/>
</dbReference>
<dbReference type="PANTHER" id="PTHR46881">
    <property type="entry name" value="PALMDELPHIN"/>
    <property type="match status" value="1"/>
</dbReference>
<dbReference type="InParanoid" id="A0A2Y9H759"/>
<evidence type="ECO:0000256" key="1">
    <source>
        <dbReference type="ARBA" id="ARBA00004279"/>
    </source>
</evidence>
<dbReference type="GO" id="GO:0016020">
    <property type="term" value="C:membrane"/>
    <property type="evidence" value="ECO:0007669"/>
    <property type="project" value="InterPro"/>
</dbReference>
<dbReference type="GO" id="GO:0043197">
    <property type="term" value="C:dendritic spine"/>
    <property type="evidence" value="ECO:0007669"/>
    <property type="project" value="UniProtKB-SubCell"/>
</dbReference>
<dbReference type="InterPro" id="IPR004965">
    <property type="entry name" value="Paralemmin"/>
</dbReference>
<dbReference type="STRING" id="29088.A0A2Y9H759"/>
<dbReference type="GeneID" id="110580335"/>
<evidence type="ECO:0000256" key="11">
    <source>
        <dbReference type="SAM" id="MobiDB-lite"/>
    </source>
</evidence>
<keyword evidence="8" id="KW-0966">Cell projection</keyword>
<dbReference type="GO" id="GO:0008360">
    <property type="term" value="P:regulation of cell shape"/>
    <property type="evidence" value="ECO:0007669"/>
    <property type="project" value="InterPro"/>
</dbReference>
<dbReference type="GO" id="GO:0005737">
    <property type="term" value="C:cytoplasm"/>
    <property type="evidence" value="ECO:0007669"/>
    <property type="project" value="UniProtKB-SubCell"/>
</dbReference>
<keyword evidence="12" id="KW-1185">Reference proteome</keyword>
<evidence type="ECO:0000256" key="6">
    <source>
        <dbReference type="ARBA" id="ARBA00023018"/>
    </source>
</evidence>
<evidence type="ECO:0000313" key="12">
    <source>
        <dbReference type="Proteomes" id="UP000248481"/>
    </source>
</evidence>
<dbReference type="RefSeq" id="XP_021545685.1">
    <property type="nucleotide sequence ID" value="XM_021690010.2"/>
</dbReference>
<keyword evidence="5" id="KW-0963">Cytoplasm</keyword>
<dbReference type="CTD" id="54873"/>
<proteinExistence type="inferred from homology"/>
<evidence type="ECO:0000256" key="5">
    <source>
        <dbReference type="ARBA" id="ARBA00022490"/>
    </source>
</evidence>
<evidence type="ECO:0000256" key="9">
    <source>
        <dbReference type="ARBA" id="ARBA00040857"/>
    </source>
</evidence>
<evidence type="ECO:0000256" key="3">
    <source>
        <dbReference type="ARBA" id="ARBA00004552"/>
    </source>
</evidence>
<reference evidence="13" key="1">
    <citation type="submission" date="2025-08" db="UniProtKB">
        <authorList>
            <consortium name="RefSeq"/>
        </authorList>
    </citation>
    <scope>IDENTIFICATION</scope>
    <source>
        <tissue evidence="13">Blood</tissue>
    </source>
</reference>
<comment type="subcellular location">
    <subcellularLocation>
        <location evidence="1">Cell projection</location>
        <location evidence="1">Dendrite</location>
    </subcellularLocation>
    <subcellularLocation>
        <location evidence="3">Cell projection</location>
        <location evidence="3">Dendritic spine</location>
    </subcellularLocation>
    <subcellularLocation>
        <location evidence="2">Cytoplasm</location>
    </subcellularLocation>
</comment>
<feature type="region of interest" description="Disordered" evidence="11">
    <location>
        <begin position="249"/>
        <end position="280"/>
    </location>
</feature>
<evidence type="ECO:0000256" key="10">
    <source>
        <dbReference type="SAM" id="Coils"/>
    </source>
</evidence>
<feature type="region of interest" description="Disordered" evidence="11">
    <location>
        <begin position="472"/>
        <end position="533"/>
    </location>
</feature>
<organism evidence="12 13">
    <name type="scientific">Neomonachus schauinslandi</name>
    <name type="common">Hawaiian monk seal</name>
    <name type="synonym">Monachus schauinslandi</name>
    <dbReference type="NCBI Taxonomy" id="29088"/>
    <lineage>
        <taxon>Eukaryota</taxon>
        <taxon>Metazoa</taxon>
        <taxon>Chordata</taxon>
        <taxon>Craniata</taxon>
        <taxon>Vertebrata</taxon>
        <taxon>Euteleostomi</taxon>
        <taxon>Mammalia</taxon>
        <taxon>Eutheria</taxon>
        <taxon>Laurasiatheria</taxon>
        <taxon>Carnivora</taxon>
        <taxon>Caniformia</taxon>
        <taxon>Pinnipedia</taxon>
        <taxon>Phocidae</taxon>
        <taxon>Monachinae</taxon>
        <taxon>Monachini</taxon>
        <taxon>Neomonachus</taxon>
    </lineage>
</organism>
<evidence type="ECO:0000256" key="2">
    <source>
        <dbReference type="ARBA" id="ARBA00004496"/>
    </source>
</evidence>
<keyword evidence="6" id="KW-0770">Synapse</keyword>
<dbReference type="AlphaFoldDB" id="A0A2Y9H759"/>
<feature type="coiled-coil region" evidence="10">
    <location>
        <begin position="17"/>
        <end position="105"/>
    </location>
</feature>
<protein>
    <recommendedName>
        <fullName evidence="9">Palmdelphin</fullName>
    </recommendedName>
</protein>
<gene>
    <name evidence="13" type="primary">PALMD</name>
</gene>
<name>A0A2Y9H759_NEOSC</name>
<sequence>MEEAELVKERLQAITDKRKIQEEISQKRLKIEEEKLKHQHLKKKALREKWLLEGVSSGKEQEEMKKQNQQDQHQIQVLEQSIPRLEKEIQDLEKAELQISTNEEAILKKLKSVERTTEDIIRSVKVEKEERSEESIEDIYANIPDLPKSYVPSRLRKDRYEGIEDDEQNRKALYAMEIQVEKDLKTGESTVLSSIPLPSDDFKGTGIKVYDDGRKSVYAVSSNHGAAYNGMDGLAPVEVEELLRQASERNSKSPTEYHEPVYANPFCRPTTPQREKVTPGPNFQERIKMKANGLGNDINESIHNLDNGLSEGRHKSFNHVSPVRPIPQPRSMTQQAEEMPHSLQKRLMTPWEEPSAMQDKYVASPKARLSPSESLDGKSKHQDSSPACKEDEEDIRYSIVHSLPSDMTDSEPVTMIFMGYQQAEDNEEEKKLLTGYDGIIHAELVVIDDEEEGEGEAEKPFYHPVASYSQVYQPATPTPLPRKRSEVNPYENTNHKSPHKNSISRKEQEENLGKPVQHSPLDVQMAGDGTEDPSLTALRMRMAKLGKKVI</sequence>
<evidence type="ECO:0000256" key="4">
    <source>
        <dbReference type="ARBA" id="ARBA00005756"/>
    </source>
</evidence>
<comment type="similarity">
    <text evidence="4">Belongs to the paralemmin family.</text>
</comment>
<evidence type="ECO:0000256" key="7">
    <source>
        <dbReference type="ARBA" id="ARBA00023054"/>
    </source>
</evidence>
<dbReference type="KEGG" id="nsu:110580335"/>
<keyword evidence="7 10" id="KW-0175">Coiled coil</keyword>
<feature type="region of interest" description="Disordered" evidence="11">
    <location>
        <begin position="318"/>
        <end position="343"/>
    </location>
</feature>
<feature type="compositionally biased region" description="Basic and acidic residues" evidence="11">
    <location>
        <begin position="249"/>
        <end position="259"/>
    </location>
</feature>
<evidence type="ECO:0000313" key="13">
    <source>
        <dbReference type="RefSeq" id="XP_021545685.1"/>
    </source>
</evidence>
<feature type="region of interest" description="Disordered" evidence="11">
    <location>
        <begin position="361"/>
        <end position="393"/>
    </location>
</feature>
<dbReference type="Proteomes" id="UP000248481">
    <property type="component" value="Chromosome 4"/>
</dbReference>
<evidence type="ECO:0000256" key="8">
    <source>
        <dbReference type="ARBA" id="ARBA00023273"/>
    </source>
</evidence>
<dbReference type="Pfam" id="PF03285">
    <property type="entry name" value="Paralemmin"/>
    <property type="match status" value="2"/>
</dbReference>